<dbReference type="EMBL" id="CP000542">
    <property type="protein sequence ID" value="ABM59473.1"/>
    <property type="molecule type" value="Genomic_DNA"/>
</dbReference>
<dbReference type="AlphaFoldDB" id="A1WPB6"/>
<dbReference type="KEGG" id="vei:Veis_3761"/>
<dbReference type="OrthoDB" id="9772604at2"/>
<keyword evidence="2" id="KW-1185">Reference proteome</keyword>
<accession>A1WPB6</accession>
<reference evidence="2" key="1">
    <citation type="submission" date="2006-12" db="EMBL/GenBank/DDBJ databases">
        <title>Complete sequence of chromosome 1 of Verminephrobacter eiseniae EF01-2.</title>
        <authorList>
            <person name="Copeland A."/>
            <person name="Lucas S."/>
            <person name="Lapidus A."/>
            <person name="Barry K."/>
            <person name="Detter J.C."/>
            <person name="Glavina del Rio T."/>
            <person name="Dalin E."/>
            <person name="Tice H."/>
            <person name="Pitluck S."/>
            <person name="Chertkov O."/>
            <person name="Brettin T."/>
            <person name="Bruce D."/>
            <person name="Han C."/>
            <person name="Tapia R."/>
            <person name="Gilna P."/>
            <person name="Schmutz J."/>
            <person name="Larimer F."/>
            <person name="Land M."/>
            <person name="Hauser L."/>
            <person name="Kyrpides N."/>
            <person name="Kim E."/>
            <person name="Stahl D."/>
            <person name="Richardson P."/>
        </authorList>
    </citation>
    <scope>NUCLEOTIDE SEQUENCE [LARGE SCALE GENOMIC DNA]</scope>
    <source>
        <strain evidence="2">EF01-2</strain>
    </source>
</reference>
<organism evidence="1 2">
    <name type="scientific">Verminephrobacter eiseniae (strain EF01-2)</name>
    <dbReference type="NCBI Taxonomy" id="391735"/>
    <lineage>
        <taxon>Bacteria</taxon>
        <taxon>Pseudomonadati</taxon>
        <taxon>Pseudomonadota</taxon>
        <taxon>Betaproteobacteria</taxon>
        <taxon>Burkholderiales</taxon>
        <taxon>Comamonadaceae</taxon>
        <taxon>Verminephrobacter</taxon>
    </lineage>
</organism>
<dbReference type="HOGENOM" id="CLU_2345863_0_0_4"/>
<dbReference type="Proteomes" id="UP000000374">
    <property type="component" value="Chromosome"/>
</dbReference>
<evidence type="ECO:0000313" key="1">
    <source>
        <dbReference type="EMBL" id="ABM59473.1"/>
    </source>
</evidence>
<proteinExistence type="predicted"/>
<evidence type="ECO:0000313" key="2">
    <source>
        <dbReference type="Proteomes" id="UP000000374"/>
    </source>
</evidence>
<gene>
    <name evidence="1" type="ordered locus">Veis_3761</name>
</gene>
<sequence>MDTIDSRTLSVDALDERRRRAVKMRLDGVSLKDTVAQCEMSRTTVIAALKAHAEGGWRAVHHAPRPSRKHGAHADGQTGARSAALVEVHIFGQESAR</sequence>
<name>A1WPB6_VEREI</name>
<protein>
    <submittedName>
        <fullName evidence="1">Uncharacterized protein</fullName>
    </submittedName>
</protein>